<keyword evidence="12 19" id="KW-0375">Hydrogen ion transport</keyword>
<feature type="binding site" description="covalent" evidence="21">
    <location>
        <position position="220"/>
    </location>
    <ligand>
        <name>heme c</name>
        <dbReference type="ChEBI" id="CHEBI:61717"/>
        <label>2</label>
    </ligand>
</feature>
<evidence type="ECO:0000256" key="22">
    <source>
        <dbReference type="SAM" id="Phobius"/>
    </source>
</evidence>
<dbReference type="InterPro" id="IPR050597">
    <property type="entry name" value="Cytochrome_c_Oxidase_Subunit"/>
</dbReference>
<name>A0A5B8FHP8_9RHOB</name>
<dbReference type="SUPFAM" id="SSF46626">
    <property type="entry name" value="Cytochrome c"/>
    <property type="match status" value="2"/>
</dbReference>
<comment type="function">
    <text evidence="19">C-type cytochrome. Part of the cbb3-type cytochrome c oxidase complex.</text>
</comment>
<evidence type="ECO:0000256" key="18">
    <source>
        <dbReference type="ARBA" id="ARBA00023136"/>
    </source>
</evidence>
<dbReference type="Gene3D" id="1.10.760.10">
    <property type="entry name" value="Cytochrome c-like domain"/>
    <property type="match status" value="2"/>
</dbReference>
<evidence type="ECO:0000256" key="7">
    <source>
        <dbReference type="ARBA" id="ARBA00022617"/>
    </source>
</evidence>
<evidence type="ECO:0000256" key="14">
    <source>
        <dbReference type="ARBA" id="ARBA00022989"/>
    </source>
</evidence>
<dbReference type="PANTHER" id="PTHR33751:SF1">
    <property type="entry name" value="CBB3-TYPE CYTOCHROME C OXIDASE SUBUNIT FIXP"/>
    <property type="match status" value="1"/>
</dbReference>
<accession>A0A5B8FHP8</accession>
<dbReference type="EMBL" id="CP040818">
    <property type="protein sequence ID" value="QDL92701.1"/>
    <property type="molecule type" value="Genomic_DNA"/>
</dbReference>
<keyword evidence="15 19" id="KW-0560">Oxidoreductase</keyword>
<keyword evidence="9 22" id="KW-0812">Transmembrane</keyword>
<feature type="binding site" description="covalent" evidence="21">
    <location>
        <position position="126"/>
    </location>
    <ligand>
        <name>heme c</name>
        <dbReference type="ChEBI" id="CHEBI:61717"/>
        <label>1</label>
    </ligand>
</feature>
<dbReference type="PROSITE" id="PS51007">
    <property type="entry name" value="CYTC"/>
    <property type="match status" value="2"/>
</dbReference>
<keyword evidence="17 19" id="KW-0406">Ion transport</keyword>
<evidence type="ECO:0000259" key="23">
    <source>
        <dbReference type="PROSITE" id="PS51007"/>
    </source>
</evidence>
<comment type="subunit">
    <text evidence="19">Component of the cbb3-type cytochrome c oxidase.</text>
</comment>
<comment type="cofactor">
    <cofactor evidence="19 21">
        <name>heme c</name>
        <dbReference type="ChEBI" id="CHEBI:61717"/>
    </cofactor>
    <text evidence="19 21">Binds 2 heme C groups per subunit.</text>
</comment>
<keyword evidence="10 19" id="KW-0479">Metal-binding</keyword>
<evidence type="ECO:0000256" key="5">
    <source>
        <dbReference type="ARBA" id="ARBA00022475"/>
    </source>
</evidence>
<reference evidence="24 25" key="1">
    <citation type="submission" date="2019-06" db="EMBL/GenBank/DDBJ databases">
        <title>Genome sequence of Rhodobacteraceae bacterium D4M1.</title>
        <authorList>
            <person name="Cao J."/>
        </authorList>
    </citation>
    <scope>NUCLEOTIDE SEQUENCE [LARGE SCALE GENOMIC DNA]</scope>
    <source>
        <strain evidence="24 25">D4M1</strain>
    </source>
</reference>
<keyword evidence="25" id="KW-1185">Reference proteome</keyword>
<keyword evidence="18 19" id="KW-0472">Membrane</keyword>
<evidence type="ECO:0000256" key="12">
    <source>
        <dbReference type="ARBA" id="ARBA00022781"/>
    </source>
</evidence>
<dbReference type="PRINTS" id="PR00605">
    <property type="entry name" value="CYTCHROMECIC"/>
</dbReference>
<evidence type="ECO:0000256" key="15">
    <source>
        <dbReference type="ARBA" id="ARBA00023002"/>
    </source>
</evidence>
<dbReference type="GO" id="GO:0006119">
    <property type="term" value="P:oxidative phosphorylation"/>
    <property type="evidence" value="ECO:0007669"/>
    <property type="project" value="UniProtKB-UniPathway"/>
</dbReference>
<evidence type="ECO:0000313" key="25">
    <source>
        <dbReference type="Proteomes" id="UP000305888"/>
    </source>
</evidence>
<dbReference type="GO" id="GO:0020037">
    <property type="term" value="F:heme binding"/>
    <property type="evidence" value="ECO:0007669"/>
    <property type="project" value="InterPro"/>
</dbReference>
<feature type="binding site" description="axial binding residue" evidence="20">
    <location>
        <position position="265"/>
    </location>
    <ligand>
        <name>heme c</name>
        <dbReference type="ChEBI" id="CHEBI:61717"/>
        <label>1</label>
    </ligand>
    <ligandPart>
        <name>Fe</name>
        <dbReference type="ChEBI" id="CHEBI:18248"/>
    </ligandPart>
</feature>
<feature type="binding site" description="covalent" evidence="21">
    <location>
        <position position="123"/>
    </location>
    <ligand>
        <name>heme c</name>
        <dbReference type="ChEBI" id="CHEBI:61717"/>
        <label>1</label>
    </ligand>
</feature>
<evidence type="ECO:0000256" key="6">
    <source>
        <dbReference type="ARBA" id="ARBA00022519"/>
    </source>
</evidence>
<evidence type="ECO:0000256" key="9">
    <source>
        <dbReference type="ARBA" id="ARBA00022692"/>
    </source>
</evidence>
<keyword evidence="13 19" id="KW-0249">Electron transport</keyword>
<gene>
    <name evidence="24" type="primary">ccoP</name>
    <name evidence="24" type="ORF">FDP22_13465</name>
</gene>
<dbReference type="InterPro" id="IPR009056">
    <property type="entry name" value="Cyt_c-like_dom"/>
</dbReference>
<feature type="binding site" description="axial binding residue" evidence="20">
    <location>
        <position position="224"/>
    </location>
    <ligand>
        <name>heme c</name>
        <dbReference type="ChEBI" id="CHEBI:61717"/>
        <label>2</label>
    </ligand>
    <ligandPart>
        <name>Fe</name>
        <dbReference type="ChEBI" id="CHEBI:18248"/>
    </ligandPart>
</feature>
<feature type="domain" description="Cytochrome c" evidence="23">
    <location>
        <begin position="110"/>
        <end position="200"/>
    </location>
</feature>
<evidence type="ECO:0000256" key="8">
    <source>
        <dbReference type="ARBA" id="ARBA00022660"/>
    </source>
</evidence>
<evidence type="ECO:0000256" key="10">
    <source>
        <dbReference type="ARBA" id="ARBA00022723"/>
    </source>
</evidence>
<dbReference type="KEGG" id="ppru:FDP22_13465"/>
<dbReference type="InterPro" id="IPR036909">
    <property type="entry name" value="Cyt_c-like_dom_sf"/>
</dbReference>
<dbReference type="Gene3D" id="6.10.280.130">
    <property type="match status" value="1"/>
</dbReference>
<comment type="pathway">
    <text evidence="2 19">Energy metabolism; oxidative phosphorylation.</text>
</comment>
<dbReference type="NCBIfam" id="TIGR00782">
    <property type="entry name" value="ccoP"/>
    <property type="match status" value="1"/>
</dbReference>
<keyword evidence="11" id="KW-0677">Repeat</keyword>
<evidence type="ECO:0000256" key="20">
    <source>
        <dbReference type="PIRSR" id="PIRSR000006-1"/>
    </source>
</evidence>
<keyword evidence="6 19" id="KW-0997">Cell inner membrane</keyword>
<keyword evidence="16 19" id="KW-0408">Iron</keyword>
<dbReference type="Pfam" id="PF13442">
    <property type="entry name" value="Cytochrome_CBB3"/>
    <property type="match status" value="2"/>
</dbReference>
<evidence type="ECO:0000256" key="1">
    <source>
        <dbReference type="ARBA" id="ARBA00004533"/>
    </source>
</evidence>
<dbReference type="AlphaFoldDB" id="A0A5B8FHP8"/>
<keyword evidence="8 19" id="KW-0679">Respiratory chain</keyword>
<comment type="subcellular location">
    <subcellularLocation>
        <location evidence="1 19">Cell inner membrane</location>
    </subcellularLocation>
</comment>
<evidence type="ECO:0000256" key="11">
    <source>
        <dbReference type="ARBA" id="ARBA00022737"/>
    </source>
</evidence>
<keyword evidence="5 19" id="KW-1003">Cell membrane</keyword>
<dbReference type="InterPro" id="IPR008168">
    <property type="entry name" value="Cyt_C_IC"/>
</dbReference>
<organism evidence="24 25">
    <name type="scientific">Paroceanicella profunda</name>
    <dbReference type="NCBI Taxonomy" id="2579971"/>
    <lineage>
        <taxon>Bacteria</taxon>
        <taxon>Pseudomonadati</taxon>
        <taxon>Pseudomonadota</taxon>
        <taxon>Alphaproteobacteria</taxon>
        <taxon>Rhodobacterales</taxon>
        <taxon>Paracoccaceae</taxon>
        <taxon>Paroceanicella</taxon>
    </lineage>
</organism>
<evidence type="ECO:0000256" key="17">
    <source>
        <dbReference type="ARBA" id="ARBA00023065"/>
    </source>
</evidence>
<evidence type="ECO:0000256" key="13">
    <source>
        <dbReference type="ARBA" id="ARBA00022982"/>
    </source>
</evidence>
<feature type="binding site" description="covalent" evidence="21">
    <location>
        <position position="223"/>
    </location>
    <ligand>
        <name>heme c</name>
        <dbReference type="ChEBI" id="CHEBI:61717"/>
        <label>2</label>
    </ligand>
</feature>
<dbReference type="PIRSF" id="PIRSF000006">
    <property type="entry name" value="Cbb3-Cox_fixP"/>
    <property type="match status" value="1"/>
</dbReference>
<evidence type="ECO:0000256" key="3">
    <source>
        <dbReference type="ARBA" id="ARBA00006113"/>
    </source>
</evidence>
<evidence type="ECO:0000313" key="24">
    <source>
        <dbReference type="EMBL" id="QDL92701.1"/>
    </source>
</evidence>
<feature type="transmembrane region" description="Helical" evidence="22">
    <location>
        <begin position="34"/>
        <end position="56"/>
    </location>
</feature>
<evidence type="ECO:0000256" key="19">
    <source>
        <dbReference type="PIRNR" id="PIRNR000006"/>
    </source>
</evidence>
<feature type="domain" description="Cytochrome c" evidence="23">
    <location>
        <begin position="207"/>
        <end position="288"/>
    </location>
</feature>
<keyword evidence="14 22" id="KW-1133">Transmembrane helix</keyword>
<dbReference type="GO" id="GO:0016491">
    <property type="term" value="F:oxidoreductase activity"/>
    <property type="evidence" value="ECO:0007669"/>
    <property type="project" value="UniProtKB-KW"/>
</dbReference>
<dbReference type="InterPro" id="IPR032858">
    <property type="entry name" value="CcoP_N"/>
</dbReference>
<dbReference type="PANTHER" id="PTHR33751">
    <property type="entry name" value="CBB3-TYPE CYTOCHROME C OXIDASE SUBUNIT FIXP"/>
    <property type="match status" value="1"/>
</dbReference>
<feature type="binding site" description="axial binding residue" evidence="20">
    <location>
        <position position="175"/>
    </location>
    <ligand>
        <name>heme c</name>
        <dbReference type="ChEBI" id="CHEBI:61717"/>
        <label>2</label>
    </ligand>
    <ligandPart>
        <name>Fe</name>
        <dbReference type="ChEBI" id="CHEBI:18248"/>
    </ligandPart>
</feature>
<keyword evidence="4 19" id="KW-0813">Transport</keyword>
<dbReference type="GO" id="GO:0005506">
    <property type="term" value="F:iron ion binding"/>
    <property type="evidence" value="ECO:0007669"/>
    <property type="project" value="InterPro"/>
</dbReference>
<feature type="binding site" description="axial binding residue" evidence="20">
    <location>
        <position position="127"/>
    </location>
    <ligand>
        <name>heme c</name>
        <dbReference type="ChEBI" id="CHEBI:61717"/>
        <label>1</label>
    </ligand>
    <ligandPart>
        <name>Fe</name>
        <dbReference type="ChEBI" id="CHEBI:18248"/>
    </ligandPart>
</feature>
<evidence type="ECO:0000256" key="21">
    <source>
        <dbReference type="PIRSR" id="PIRSR000006-2"/>
    </source>
</evidence>
<protein>
    <recommendedName>
        <fullName evidence="19">Cbb3-type cytochrome c oxidase subunit</fullName>
    </recommendedName>
</protein>
<dbReference type="InterPro" id="IPR004678">
    <property type="entry name" value="Cyt_c_oxidase_cbb3_su3"/>
</dbReference>
<dbReference type="GO" id="GO:0009055">
    <property type="term" value="F:electron transfer activity"/>
    <property type="evidence" value="ECO:0007669"/>
    <property type="project" value="InterPro"/>
</dbReference>
<proteinExistence type="inferred from homology"/>
<dbReference type="UniPathway" id="UPA00705"/>
<sequence length="291" mass="31611">MAGKDPDLDKPTGVMTTGHEWDGIRELNNPLPRWWLWTFYACILWALLYAIAYPAWPMISQATQGLLGHDQRVEVAEELAAADRDRDVYRTRIAAMDLTEISADPELSRFAMGSGAATFRTYCAQCHGAGAAGHPGYPNLLDDDWLWGGDLDAIRTTVTHGIRSPEDDDTRMGDMLAFGRDGLLEKPEIAAVVEFVLAQSGQEHDPALAETGATVFADNCASCHGEDGTGTRELGAPDLTDAIWLYGGDRATITATVTNGRSGMMPNWNARLSEEQIKEVAIYVHALGGGE</sequence>
<comment type="similarity">
    <text evidence="3 19">Belongs to the CcoP / FixP family.</text>
</comment>
<dbReference type="Proteomes" id="UP000305888">
    <property type="component" value="Chromosome"/>
</dbReference>
<dbReference type="Pfam" id="PF14715">
    <property type="entry name" value="FixP_N"/>
    <property type="match status" value="1"/>
</dbReference>
<dbReference type="GO" id="GO:0005886">
    <property type="term" value="C:plasma membrane"/>
    <property type="evidence" value="ECO:0007669"/>
    <property type="project" value="UniProtKB-SubCell"/>
</dbReference>
<dbReference type="RefSeq" id="WP_138574395.1">
    <property type="nucleotide sequence ID" value="NZ_CP040818.1"/>
</dbReference>
<keyword evidence="7 19" id="KW-0349">Heme</keyword>
<evidence type="ECO:0000256" key="4">
    <source>
        <dbReference type="ARBA" id="ARBA00022448"/>
    </source>
</evidence>
<dbReference type="GO" id="GO:1902600">
    <property type="term" value="P:proton transmembrane transport"/>
    <property type="evidence" value="ECO:0007669"/>
    <property type="project" value="UniProtKB-KW"/>
</dbReference>
<dbReference type="OrthoDB" id="9811281at2"/>
<dbReference type="InterPro" id="IPR038414">
    <property type="entry name" value="CcoP_N_sf"/>
</dbReference>
<evidence type="ECO:0000256" key="16">
    <source>
        <dbReference type="ARBA" id="ARBA00023004"/>
    </source>
</evidence>
<evidence type="ECO:0000256" key="2">
    <source>
        <dbReference type="ARBA" id="ARBA00004673"/>
    </source>
</evidence>